<keyword evidence="2 5" id="KW-0012">Acyltransferase</keyword>
<evidence type="ECO:0000259" key="4">
    <source>
        <dbReference type="SMART" id="SM00563"/>
    </source>
</evidence>
<gene>
    <name evidence="5" type="ORF">GCM10009681_23430</name>
</gene>
<comment type="caution">
    <text evidence="5">The sequence shown here is derived from an EMBL/GenBank/DDBJ whole genome shotgun (WGS) entry which is preliminary data.</text>
</comment>
<sequence>MTPVMSAPGDHEIASDPDPDTAERPPMQSPQSRWVPPLIWRLLLRLASLAIPLLCRLRVTGDVPDALRAGPMVLAGNHIGNFDPFVHVAACARRRIAPRMMATGGLFAPPVVGHVMRASGHIPVYRGRANVGDAVAHATEALRQGSVVFIYPEGRIGLDPAMWPERPKTGLARMALATGAPVVPVAVWGTHEVIAYHGAGAMARTAFTAIFRRPVVRVHFGEPVDLSDLKLGGVGAAQRASDRIMDAITAALTPLRAGELRLPRHVDPTRPLSTARVRHPPRRGHTA</sequence>
<organism evidence="5 6">
    <name type="scientific">Luedemannella helvata</name>
    <dbReference type="NCBI Taxonomy" id="349315"/>
    <lineage>
        <taxon>Bacteria</taxon>
        <taxon>Bacillati</taxon>
        <taxon>Actinomycetota</taxon>
        <taxon>Actinomycetes</taxon>
        <taxon>Micromonosporales</taxon>
        <taxon>Micromonosporaceae</taxon>
        <taxon>Luedemannella</taxon>
    </lineage>
</organism>
<evidence type="ECO:0000313" key="6">
    <source>
        <dbReference type="Proteomes" id="UP001500655"/>
    </source>
</evidence>
<feature type="domain" description="Phospholipid/glycerol acyltransferase" evidence="4">
    <location>
        <begin position="72"/>
        <end position="190"/>
    </location>
</feature>
<dbReference type="GO" id="GO:0016746">
    <property type="term" value="F:acyltransferase activity"/>
    <property type="evidence" value="ECO:0007669"/>
    <property type="project" value="UniProtKB-KW"/>
</dbReference>
<proteinExistence type="predicted"/>
<evidence type="ECO:0000256" key="1">
    <source>
        <dbReference type="ARBA" id="ARBA00022679"/>
    </source>
</evidence>
<dbReference type="CDD" id="cd07989">
    <property type="entry name" value="LPLAT_AGPAT-like"/>
    <property type="match status" value="1"/>
</dbReference>
<dbReference type="EMBL" id="BAAALS010000009">
    <property type="protein sequence ID" value="GAA1751724.1"/>
    <property type="molecule type" value="Genomic_DNA"/>
</dbReference>
<evidence type="ECO:0000256" key="2">
    <source>
        <dbReference type="ARBA" id="ARBA00023315"/>
    </source>
</evidence>
<dbReference type="PANTHER" id="PTHR10434">
    <property type="entry name" value="1-ACYL-SN-GLYCEROL-3-PHOSPHATE ACYLTRANSFERASE"/>
    <property type="match status" value="1"/>
</dbReference>
<reference evidence="6" key="1">
    <citation type="journal article" date="2019" name="Int. J. Syst. Evol. Microbiol.">
        <title>The Global Catalogue of Microorganisms (GCM) 10K type strain sequencing project: providing services to taxonomists for standard genome sequencing and annotation.</title>
        <authorList>
            <consortium name="The Broad Institute Genomics Platform"/>
            <consortium name="The Broad Institute Genome Sequencing Center for Infectious Disease"/>
            <person name="Wu L."/>
            <person name="Ma J."/>
        </authorList>
    </citation>
    <scope>NUCLEOTIDE SEQUENCE [LARGE SCALE GENOMIC DNA]</scope>
    <source>
        <strain evidence="6">JCM 13249</strain>
    </source>
</reference>
<dbReference type="Proteomes" id="UP001500655">
    <property type="component" value="Unassembled WGS sequence"/>
</dbReference>
<feature type="region of interest" description="Disordered" evidence="3">
    <location>
        <begin position="263"/>
        <end position="287"/>
    </location>
</feature>
<name>A0ABP4WFZ9_9ACTN</name>
<protein>
    <submittedName>
        <fullName evidence="5">Lysophospholipid acyltransferase family protein</fullName>
    </submittedName>
</protein>
<feature type="compositionally biased region" description="Basic residues" evidence="3">
    <location>
        <begin position="276"/>
        <end position="287"/>
    </location>
</feature>
<keyword evidence="6" id="KW-1185">Reference proteome</keyword>
<dbReference type="InterPro" id="IPR002123">
    <property type="entry name" value="Plipid/glycerol_acylTrfase"/>
</dbReference>
<dbReference type="Pfam" id="PF01553">
    <property type="entry name" value="Acyltransferase"/>
    <property type="match status" value="1"/>
</dbReference>
<evidence type="ECO:0000256" key="3">
    <source>
        <dbReference type="SAM" id="MobiDB-lite"/>
    </source>
</evidence>
<dbReference type="SUPFAM" id="SSF69593">
    <property type="entry name" value="Glycerol-3-phosphate (1)-acyltransferase"/>
    <property type="match status" value="1"/>
</dbReference>
<feature type="region of interest" description="Disordered" evidence="3">
    <location>
        <begin position="1"/>
        <end position="31"/>
    </location>
</feature>
<evidence type="ECO:0000313" key="5">
    <source>
        <dbReference type="EMBL" id="GAA1751724.1"/>
    </source>
</evidence>
<dbReference type="SMART" id="SM00563">
    <property type="entry name" value="PlsC"/>
    <property type="match status" value="1"/>
</dbReference>
<keyword evidence="1" id="KW-0808">Transferase</keyword>
<accession>A0ABP4WFZ9</accession>
<dbReference type="PANTHER" id="PTHR10434:SF55">
    <property type="entry name" value="POSSIBLE ACYLTRANSFERASE"/>
    <property type="match status" value="1"/>
</dbReference>